<dbReference type="EMBL" id="VZPE01000014">
    <property type="protein sequence ID" value="KAB0566161.1"/>
    <property type="molecule type" value="Genomic_DNA"/>
</dbReference>
<dbReference type="Gene3D" id="2.160.20.20">
    <property type="match status" value="6"/>
</dbReference>
<comment type="caution">
    <text evidence="3">The sequence shown here is derived from an EMBL/GenBank/DDBJ whole genome shotgun (WGS) entry which is preliminary data.</text>
</comment>
<dbReference type="SUPFAM" id="SSF51126">
    <property type="entry name" value="Pectin lyase-like"/>
    <property type="match status" value="11"/>
</dbReference>
<keyword evidence="1" id="KW-0732">Signal</keyword>
<dbReference type="NCBIfam" id="TIGR02601">
    <property type="entry name" value="autotrns_rpt"/>
    <property type="match status" value="21"/>
</dbReference>
<protein>
    <recommendedName>
        <fullName evidence="2">Autotransporter domain-containing protein</fullName>
    </recommendedName>
</protein>
<dbReference type="InterPro" id="IPR011050">
    <property type="entry name" value="Pectin_lyase_fold/virulence"/>
</dbReference>
<feature type="domain" description="Autotransporter" evidence="2">
    <location>
        <begin position="5126"/>
        <end position="5406"/>
    </location>
</feature>
<sequence>MEVALFMKISAPNTKSSSSKAAASAVRDLHEDNSVIAAQAREDQPAAAQRGILSRIGKLAKVSVSGLALAAVAWPATVGAIEWSNNRTVTSDVNYTGDGLIINNSAIVNITNNASVRAYDFSFQGGSTVNINSGSFMTNYNSWSLIRNNAVVTVANDASLRSWQYVKVTGDSYALGGTLIVHGGGAIRRNDGTSRHVVELGNGGTLVLGNGTALAPRLEYYDGNTFNSTGGWIVSDGWDASIVVNMAGSYVIPNIRPYADETSRMRFIGLTVQAGAVVLDQPTNWVGSLREVTVSGGSLEIADVMGRIAVGNTTIAASGTLIINNGGGMRLDGVTGAGSVEVRGTSTANVVDGAGAASYTGDTRLYNTARFSVTNVNLDSTVTQSSSGSTVSVNSGSLKGVYGQGTLSLSNAALTTQSNHSGTLGMSGAVSLSGGIHRFSGTLQSGSTGNITVTGGGTFAAAGNIDLSPLSSVTVASGSALDLSELSNAVSLNRLLNSGSNGGSVRLGAGGLVVSNGQTGDRFSGVISGAAGFTLNGGAGSSLELGGINTYTGTTTVHNGATLKLVGTGSVATSGQVNIYSNGTLDISGISPGTTSIRDLRGTVNGNIVLGNKTLRITNATDSDSYNGTISGTGGLRLSGGTQKFGADLTYTGNTLVDAGAVMWLGNGGTTGSVLNGATVNGELVIDRSNTYELVAGGVITGSGALSKLGTGELRVRVAQTYTGATNIRNGSIVILDDGSLAQSSTVNIDASGTFDLSRSNDGATIQALSGDGTVIFGSQNGQRGMTITAGGVFGGSITGYGDLRIAGGNQTLTGNNSFTGTVYLGGNGNLTIGSASIPNRGSLLNANVETGTSGRLIFMRSDATGVFGGRVQGSGGITQAGTGTTTLTGNANTYTGDTVISAGTLRLSGASSLDRSSGISIATGGTFDISAITSATTVKRVSGSGTVNLAGKTLTLAEQNGAFGGRFTGVGGSLVLAGPLLSISQDSDFTGSLMINSGSSLIATGAAKLSGASNLIISGTLDVSGLNAATTTFVATSISGSGGSVILGSKGLDITAGRAIDNFSGAIQGAGNLRVLGGTQSLSGSNTYTGSTSIADNATLRITGGGSVGSSSGVIIGQTGTFDISGTAGGALPGTAVQALSGAGTVQLGTTSGTARTLSITSSGTYGGVITGFGDLRVSGAGTQTLTGNSTFTGWVRVAAGSIRIGDGGTTGALLNANVEVQSGQQLIFQRSDALGTFGGQVTGTGDLVQLGTGTTTLANLNSYSGITRVQAGRLALGAAGDVSSSSNILISGGATFDIAATSAGASVKQIASTGAGTASVVLGSNTLTLTQQNGTFGGTISGTGGLTLSNFSQLLTLTGAQTYTGATTISAGTLRLSGAANIATSNGVTVDATLDIASHTGNAVIASLAGSNTAGRVLLGSNTLEVANSAGTFAGVISGNGGLLLRSGNLTLTNANTYTGLTTIATGGYLTLGNGGFSGEVQGNIAFSDAGELRFNRSNALTFTNAISGAGSVVQQGIGSTTFTTVQGYTGVTRITAGSLRLEGNGSISASSEIVADANFNVSQVTNPTVNIRSLSGAASGTVTLGDRNLAISNANSVFAGVISGAGARLSLGGGNLTLSGANIYTGQTTVLSGANLQIGAGGTTGSIASASVLNNGTLTFSRSNTLTYAGSISGSGVVRQAGPGTTVLTGAVLAGGGVQIDSGTLSIEGANSFSGNVNTAAGTTLRFGKSQEFAYGNVISGAGRLVQSGTGVNGKLILTSANTFTSGTTIDAGSTLQLGSNAAGGGTSGSLIGNIANAGTLIVNRSNAFAFAGAISGAGGFIQNGTGKTTLSGVNTYTGSTQVNAGELAVIGSLGNTNVSVATGAILSGTGVIGGNVNISGSLNPGQSPGTMTILGNLTLSASSISNFELGEAGVVGGANNDLVIVNGALALNGTLNVTAGNAGYYRLFNAGNGITGSFQTVNLLGGVAGSTATVYTDTPAAGGQATQVNIRLLDANQLVQNWDGSRYTGGAVAQGGNGTWNASNTNWLAPGSEISGSWGGSIARFGGTAGTVTLQGTLGFGELSFDVSGYRLVGSTGDALQLSSGGSTQTSSIINVANGGTTTIDARIINGDLASLTKVGSGRLILTATNSYTGTTYVTAGVLQLGDNGPSNTGSVAGNIANSGEVVISRNGPMTYSGIISGGIEPNEGGIVSLAGTSDLTLSGANTYTGVTNVNDGILRLSNNGSISTSANVNIGTGTFDISQAANGGSSIRSISGSGSVNLGNNTLTVSAAAGTYAGVISGDGGLTLRGGTLLLNNANTFTGNTTLLGGAIQLTDFTPMGDPTRIGSVAGQIVTGIGADAGRLVLNYSTAVDPILANNISGTGVLEKQGAGIVHLTGNATHTGGTLIRGGALRIGASGTTGSLAGNVDTGIGPNFGRLEFWRSNDYTFAGNIFGTGSLSQKGTGRLTLTANSSHVGGTEISSGTLAVGNGGATGTLSGNVSTATGSTLAFNRDATSVLNFTGIVSGAGNVRQEGTGTTKLTATQTYTGTTNIANGTLALQGNGSISQTSLLTIGADGVFDIAATTNGTSVNRLGGLGSVVLGDQTLVIGQAANDIYSGIISGNGGVTIADGSQKFEGANSYAGLTTIGSGASLAIGGANGAVAGNILNTGNLTFNHDGGVHSYAGSISGTGNLLKANNGTLVLAGANNYTGATNVVGGTLRVDGSLTGSTVNVASGATLAGGTQYDDDGVAINGTGLINGAVTIQNGGVLNAGSDLKISTLTLLAGSTTNFSVATPDVISSALNSRVIVTNGLSLDGTLNVSVAKSGYYRLFSAGSITGDFSDINVTSSTPTQIIRDYNVYMEGDNPVTEVNMIVLGDDEVRQYWNGTRTTAGVLVGGSGTWNSDNTNWLSPDYAFVAPWVGSYAIFDGSAGTVTVEGQQEFDRLHFKTDGYALTSGTNASLQLNNLGMIIVDGQRTATVGVALVDGTSEGLTKTGSGTLNLSAANSYTGYTLIEAGTLSLTGAGSISQSSEVQVGIDGTFNVGGLGTAGTSIKGLSGTGSVQLGTATLELTEGTHTFAGVISGGGGITVSGGTHTLSGSNTFNGIARVTDGTLVANNGNALSRARYVSLDSADAVLDISGLPVGSVAINSLAGDGQVKLGERNLTVMNGSVMGRESGLFGGIISGSGEVTLLGGTLILTGENTYTGITGLTSNATLDIGGGTASGSVAGNISSDGTLDFNYSGGTHEYSGIVSGIGSLNIRGASAAEVILSGENTFTGETVIHSGTLLLSGAGSVASSSQVTVGNTGRFDISNIDDDATRINGLGGAGSVYLGSRVLSLEGGSSTYYGTIEGTNQSLLSITSGQLTTLGSINDTFVRVADGASLQIGNGQNTGSLNGNVLTDGELIFNRSDAASFNHTIAGTGELYKRGAGTLTLNVENSFSGMTTVSAGALRLAADGTLNGNIVNNALVQFARAGDWTYGGDMSGFGSLSTSSSQTTVTGNLTHTGGTTIESSSLQIGNGGTTGSIAGNIVNDGNLIFNRSDTVVYDGSISGVGSLTQLGTGTTILSASNTYSGATTIIDGILQLGDGVQNGTIEGNVSNAGTLAFNQGITSIFSGLVSGTGDLVQKGPGHVILTGDNTYTGTTTVALGRNLQVGNGGSSGRISDTVSNSGNLSFVHNSDLTYNGVISGTGNLLQAGSATLTLTAEQQYTGSTDVLAGATLALDGDGSIAGTSALSLRGTFDISRITADSTSIGDLSGDGSVQLGSKSLVLSNAASAFSGVVDGDGGVAVNAGSWTVLSGQSFTGEANIATGANLILASNGSIADAERVVVDGDFSIADTSAGTSIKSLAGSQSGTVDLGDHVLTITNAADIYEGMIIGNGGLTVLDGTLVLRGANRYSGATTIASPATLDLYANPASASAGDFDVDGTLNVSVGSGLVFGYNETITGTGTINKSGDGRLVLTEISNASGFAGNTFITQGDFTVNGNLGGNVTASTEGTLSGKGFIGGNVVIGSGGTLSAGTSPGTLTINGDLSLESNSTSVFELSQANVVGGPANDHVIVSGALDVDGSLEAIVSSIGYYRLFNAGSINGNFDTINVTGLTGTIDASVYVNNPGPATVMNLSVLGQSDHLQFWDGADTVGDNLLDGGAGTWSSAGTNWTDAFGNINSSWLSSLAVFGGNSGVVTIDGDQSFSALQFDVDGYVLDGNTLGGRLLLAPSSVNPDANINVGAGSTATIAATIADGLTNNFVKGFGGQLVLSGENTYTGSTTIAGGTLALSGNGTIATSSGVIVGQNGVFDVSSTLAPQVEIARIAGLGSVVLGNHTLMLTTQDTAQPGFDSVFGGVLSGQGGGLALAGGNLTLSGANTYTGLTRVAAGASLQIGNGAATGSILSDLQIDGTTTFNHGDGTQLFAGAISGSGRLVKDGTSILNYTGNGAAFTGDVVVESGKLAVNGTLGGIVTVQDGGTLGGSGTIVGNTAVLAGGTLSAGNSPGTLTVNGNLTLNSGSTSEFEMGQRGLIGGQLNDLVIVNGALVYGGTLNVSATSAGFYRLFQADSVAGAFDNVNVAINGTTANGLVYVNAPGDAKSVNISVLKDGQNLLFWDGTDTMGDGTIQGGAGTWSSGYTNWTSAPGEAEVNGPWAGSVGVFSGVGGNITVEGAQQFDTLQFTVNGYNLVPGATGSLNFGEATGGTINVDAGVTTSVATPITGGSSLGFVKTGGGSLILSADNSYTGGTKIDAGVLQLGNGGTSGSIVGDIVNNASLVTNRGDLLSLLGTISGTGSLTQNGGGTTLLTGNNTYTGGTTINNGAVQLGAGGESGTLTGNVMIGSDGTLVINRSNDFTLVTELSGTGNLRQIGPNITTIQGNSCGFAGTTTVTNGKLVVDGCLGGTVIVENGGSIDGNGTIGGGGSGGTGGGTVTIGNGGTFSPGGNTTIGQTTITSNLTINSGALYVVNVNAAGQSDHTQVNGVATINGGTVQVLAANGDYRPVTRYTIMTANGGVKLGGANGGFDTVTSNLAFLVPTLDYDPNHVYLTMTRNNVSFDSVSQTPNQTNVGRAIELLNPGNAVYDAVVGLDKDSAQKAFNDLSGEIHATLLGSGVESSFTLQDAVSNRLRAAFDRAGAQDNPSMAVVRDAASAIDPQAQAPVIWGAVYGTTRSTDSDGNASSADMKSSGIINGLDMTVDGGMFDNWRLGGVARYENSSLSVDDRSSSAEADAYSIGVYGGGRAGQFNINLGAFYTLMDVETDRNVTIGSFSNALDADHRIGVSHLFGEVAYQMDLGGVAIEPFAGLAYVHAKSGSFTESGGAAALSASGNSFSTPFTTFGVRTQKTFEIDNGIAITSKASLGWRHAFNDVPEAAMSFGGQSGFDVQGLPIGKDSLLLEFGLETKLSENVSLGLNYSGQLSNGSSQNTGKVTLDWKF</sequence>
<dbReference type="SMART" id="SM00869">
    <property type="entry name" value="Autotransporter"/>
    <property type="match status" value="1"/>
</dbReference>
<dbReference type="InterPro" id="IPR005546">
    <property type="entry name" value="Autotransporte_beta"/>
</dbReference>
<dbReference type="PANTHER" id="PTHR35037:SF3">
    <property type="entry name" value="C-TERMINAL REGION OF AIDA-LIKE PROTEIN"/>
    <property type="match status" value="1"/>
</dbReference>
<proteinExistence type="predicted"/>
<organism evidence="3">
    <name type="scientific">Brucella pituitosa</name>
    <dbReference type="NCBI Taxonomy" id="571256"/>
    <lineage>
        <taxon>Bacteria</taxon>
        <taxon>Pseudomonadati</taxon>
        <taxon>Pseudomonadota</taxon>
        <taxon>Alphaproteobacteria</taxon>
        <taxon>Hyphomicrobiales</taxon>
        <taxon>Brucellaceae</taxon>
        <taxon>Brucella/Ochrobactrum group</taxon>
        <taxon>Brucella</taxon>
    </lineage>
</organism>
<name>A0A643ETN4_9HYPH</name>
<reference evidence="3" key="1">
    <citation type="submission" date="2019-09" db="EMBL/GenBank/DDBJ databases">
        <title>Draft genome sequences of 48 bacterial type strains from the CCUG.</title>
        <authorList>
            <person name="Tunovic T."/>
            <person name="Pineiro-Iglesias B."/>
            <person name="Unosson C."/>
            <person name="Inganas E."/>
            <person name="Ohlen M."/>
            <person name="Cardew S."/>
            <person name="Jensie-Markopoulos S."/>
            <person name="Salva-Serra F."/>
            <person name="Jaen-Luchoro D."/>
            <person name="Karlsson R."/>
            <person name="Svensson-Stadler L."/>
            <person name="Chun J."/>
            <person name="Moore E."/>
        </authorList>
    </citation>
    <scope>NUCLEOTIDE SEQUENCE</scope>
    <source>
        <strain evidence="3">CCUG 50899</strain>
    </source>
</reference>
<evidence type="ECO:0000256" key="1">
    <source>
        <dbReference type="ARBA" id="ARBA00022729"/>
    </source>
</evidence>
<dbReference type="InterPro" id="IPR036709">
    <property type="entry name" value="Autotransporte_beta_dom_sf"/>
</dbReference>
<dbReference type="InterPro" id="IPR051551">
    <property type="entry name" value="Autotransporter_adhesion"/>
</dbReference>
<evidence type="ECO:0000259" key="2">
    <source>
        <dbReference type="PROSITE" id="PS51208"/>
    </source>
</evidence>
<dbReference type="PANTHER" id="PTHR35037">
    <property type="entry name" value="C-TERMINAL REGION OF AIDA-LIKE PROTEIN"/>
    <property type="match status" value="1"/>
</dbReference>
<evidence type="ECO:0000313" key="3">
    <source>
        <dbReference type="EMBL" id="KAB0566161.1"/>
    </source>
</evidence>
<dbReference type="Pfam" id="PF12951">
    <property type="entry name" value="PATR"/>
    <property type="match status" value="32"/>
</dbReference>
<gene>
    <name evidence="3" type="ORF">F7Q93_22245</name>
</gene>
<dbReference type="InterPro" id="IPR013425">
    <property type="entry name" value="Autotrns_rpt"/>
</dbReference>
<dbReference type="InterPro" id="IPR012332">
    <property type="entry name" value="Autotransporter_pectin_lyase_C"/>
</dbReference>
<accession>A0A643ETN4</accession>
<dbReference type="PROSITE" id="PS51208">
    <property type="entry name" value="AUTOTRANSPORTER"/>
    <property type="match status" value="1"/>
</dbReference>
<dbReference type="SUPFAM" id="SSF103515">
    <property type="entry name" value="Autotransporter"/>
    <property type="match status" value="1"/>
</dbReference>